<accession>A0A841EMX0</accession>
<keyword evidence="6" id="KW-0645">Protease</keyword>
<dbReference type="InterPro" id="IPR002470">
    <property type="entry name" value="Peptidase_S9A"/>
</dbReference>
<dbReference type="InterPro" id="IPR029058">
    <property type="entry name" value="AB_hydrolase_fold"/>
</dbReference>
<evidence type="ECO:0000259" key="5">
    <source>
        <dbReference type="Pfam" id="PF00326"/>
    </source>
</evidence>
<dbReference type="InterPro" id="IPR011044">
    <property type="entry name" value="Quino_amine_DH_bsu"/>
</dbReference>
<dbReference type="GO" id="GO:0004252">
    <property type="term" value="F:serine-type endopeptidase activity"/>
    <property type="evidence" value="ECO:0007669"/>
    <property type="project" value="UniProtKB-EC"/>
</dbReference>
<organism evidence="6 7">
    <name type="scientific">Streptomonospora salina</name>
    <dbReference type="NCBI Taxonomy" id="104205"/>
    <lineage>
        <taxon>Bacteria</taxon>
        <taxon>Bacillati</taxon>
        <taxon>Actinomycetota</taxon>
        <taxon>Actinomycetes</taxon>
        <taxon>Streptosporangiales</taxon>
        <taxon>Nocardiopsidaceae</taxon>
        <taxon>Streptomonospora</taxon>
    </lineage>
</organism>
<dbReference type="SUPFAM" id="SSF50969">
    <property type="entry name" value="YVTN repeat-like/Quinoprotein amine dehydrogenase"/>
    <property type="match status" value="1"/>
</dbReference>
<sequence>MTSGPPYQTSPALDAALARWERHARPGLPQAGYSLSRLAGRTRYGIYRFPEQIPVLEPDEHILRMAPSPDGARIAVQLADTADEDAVLGIVDAATGELHRYPEIRCRYDEVLWQADSSRLEVAASGSGRLVDLDPASGERRESGLPHGGRVRLFRGGRRGLAAQSRPGRPTELIDRATLRTLGTFPGIVRVLPCGDALLVQDGTGLQALHVDSATVRWRWADPDIRITSLAAHGDDVLIAGVREGRSVLLRLVEGRVVEHRPVRCGGEPAVATSVAYDTGTFHALVEGPTLPPRPVAAEDLLTGRAAAPQRTDPARTTRLTVPADDGAEVTVVLTSPKDAEGPAPLILTCYGGFGVPSLPEFEPTVPAWTEHGGRYAIAQIRGGGEHGTAWRRAGRGHNKQRGIADLAAAARGLVDAGLTRADLLVLAGASHGGVIVTACALADPGLCAGVVSTAAPLDLLNLDAHPLGRRWIGEFGDPGTAEGRARLEAVSPLSRAENLAPGIGPPAFLGIVLDEDSRVAADDTDRLVTALRRKGGTAELWRAPRTGHGGNHLDSLHRLGATILGFAEQATGSGVPLPTTPAAPPGTRCPDETERA</sequence>
<dbReference type="PRINTS" id="PR00862">
    <property type="entry name" value="PROLIGOPTASE"/>
</dbReference>
<dbReference type="PANTHER" id="PTHR42881:SF2">
    <property type="entry name" value="PROLYL ENDOPEPTIDASE"/>
    <property type="match status" value="1"/>
</dbReference>
<dbReference type="GO" id="GO:0005829">
    <property type="term" value="C:cytosol"/>
    <property type="evidence" value="ECO:0007669"/>
    <property type="project" value="TreeGrafter"/>
</dbReference>
<dbReference type="Pfam" id="PF00326">
    <property type="entry name" value="Peptidase_S9"/>
    <property type="match status" value="1"/>
</dbReference>
<dbReference type="AlphaFoldDB" id="A0A841EMX0"/>
<dbReference type="GO" id="GO:0004177">
    <property type="term" value="F:aminopeptidase activity"/>
    <property type="evidence" value="ECO:0007669"/>
    <property type="project" value="UniProtKB-KW"/>
</dbReference>
<dbReference type="EC" id="3.4.21.26" evidence="2"/>
<protein>
    <recommendedName>
        <fullName evidence="2">prolyl oligopeptidase</fullName>
        <ecNumber evidence="2">3.4.21.26</ecNumber>
    </recommendedName>
</protein>
<evidence type="ECO:0000313" key="6">
    <source>
        <dbReference type="EMBL" id="MBB6000771.1"/>
    </source>
</evidence>
<keyword evidence="3" id="KW-0378">Hydrolase</keyword>
<evidence type="ECO:0000256" key="4">
    <source>
        <dbReference type="SAM" id="MobiDB-lite"/>
    </source>
</evidence>
<reference evidence="6 7" key="1">
    <citation type="submission" date="2020-08" db="EMBL/GenBank/DDBJ databases">
        <title>Sequencing the genomes of 1000 actinobacteria strains.</title>
        <authorList>
            <person name="Klenk H.-P."/>
        </authorList>
    </citation>
    <scope>NUCLEOTIDE SEQUENCE [LARGE SCALE GENOMIC DNA]</scope>
    <source>
        <strain evidence="6 7">DSM 44593</strain>
    </source>
</reference>
<evidence type="ECO:0000256" key="3">
    <source>
        <dbReference type="ARBA" id="ARBA00022801"/>
    </source>
</evidence>
<evidence type="ECO:0000256" key="1">
    <source>
        <dbReference type="ARBA" id="ARBA00001070"/>
    </source>
</evidence>
<keyword evidence="7" id="KW-1185">Reference proteome</keyword>
<keyword evidence="6" id="KW-0031">Aminopeptidase</keyword>
<dbReference type="GO" id="GO:0006508">
    <property type="term" value="P:proteolysis"/>
    <property type="evidence" value="ECO:0007669"/>
    <property type="project" value="InterPro"/>
</dbReference>
<evidence type="ECO:0000256" key="2">
    <source>
        <dbReference type="ARBA" id="ARBA00011897"/>
    </source>
</evidence>
<feature type="region of interest" description="Disordered" evidence="4">
    <location>
        <begin position="571"/>
        <end position="597"/>
    </location>
</feature>
<dbReference type="Proteomes" id="UP000578077">
    <property type="component" value="Unassembled WGS sequence"/>
</dbReference>
<dbReference type="PANTHER" id="PTHR42881">
    <property type="entry name" value="PROLYL ENDOPEPTIDASE"/>
    <property type="match status" value="1"/>
</dbReference>
<comment type="catalytic activity">
    <reaction evidence="1">
        <text>Hydrolysis of Pro-|-Xaa &gt;&gt; Ala-|-Xaa in oligopeptides.</text>
        <dbReference type="EC" id="3.4.21.26"/>
    </reaction>
</comment>
<gene>
    <name evidence="6" type="ORF">HNR25_004522</name>
</gene>
<dbReference type="EMBL" id="JACHLY010000001">
    <property type="protein sequence ID" value="MBB6000771.1"/>
    <property type="molecule type" value="Genomic_DNA"/>
</dbReference>
<dbReference type="Gene3D" id="2.130.10.10">
    <property type="entry name" value="YVTN repeat-like/Quinoprotein amine dehydrogenase"/>
    <property type="match status" value="1"/>
</dbReference>
<feature type="domain" description="Peptidase S9 prolyl oligopeptidase catalytic" evidence="5">
    <location>
        <begin position="362"/>
        <end position="573"/>
    </location>
</feature>
<dbReference type="InterPro" id="IPR002471">
    <property type="entry name" value="Pept_S9_AS"/>
</dbReference>
<dbReference type="Gene3D" id="3.40.50.1820">
    <property type="entry name" value="alpha/beta hydrolase"/>
    <property type="match status" value="1"/>
</dbReference>
<dbReference type="InterPro" id="IPR051167">
    <property type="entry name" value="Prolyl_oligopep/macrocyclase"/>
</dbReference>
<dbReference type="InterPro" id="IPR001375">
    <property type="entry name" value="Peptidase_S9_cat"/>
</dbReference>
<comment type="caution">
    <text evidence="6">The sequence shown here is derived from an EMBL/GenBank/DDBJ whole genome shotgun (WGS) entry which is preliminary data.</text>
</comment>
<dbReference type="SUPFAM" id="SSF53474">
    <property type="entry name" value="alpha/beta-Hydrolases"/>
    <property type="match status" value="1"/>
</dbReference>
<dbReference type="GO" id="GO:0070012">
    <property type="term" value="F:oligopeptidase activity"/>
    <property type="evidence" value="ECO:0007669"/>
    <property type="project" value="TreeGrafter"/>
</dbReference>
<evidence type="ECO:0000313" key="7">
    <source>
        <dbReference type="Proteomes" id="UP000578077"/>
    </source>
</evidence>
<name>A0A841EMX0_9ACTN</name>
<proteinExistence type="predicted"/>
<dbReference type="RefSeq" id="WP_184638416.1">
    <property type="nucleotide sequence ID" value="NZ_BAABKT010000038.1"/>
</dbReference>
<dbReference type="PROSITE" id="PS00708">
    <property type="entry name" value="PRO_ENDOPEP_SER"/>
    <property type="match status" value="1"/>
</dbReference>
<dbReference type="InterPro" id="IPR015943">
    <property type="entry name" value="WD40/YVTN_repeat-like_dom_sf"/>
</dbReference>